<evidence type="ECO:0000256" key="1">
    <source>
        <dbReference type="SAM" id="Coils"/>
    </source>
</evidence>
<feature type="region of interest" description="Disordered" evidence="2">
    <location>
        <begin position="153"/>
        <end position="323"/>
    </location>
</feature>
<keyword evidence="1" id="KW-0175">Coiled coil</keyword>
<evidence type="ECO:0000313" key="4">
    <source>
        <dbReference type="Proteomes" id="UP001062776"/>
    </source>
</evidence>
<feature type="coiled-coil region" evidence="1">
    <location>
        <begin position="433"/>
        <end position="460"/>
    </location>
</feature>
<gene>
    <name evidence="3" type="ORF">AA0535_2252</name>
</gene>
<accession>A0ABQ0Q4P1</accession>
<proteinExistence type="predicted"/>
<name>A0ABQ0Q4P1_9PROT</name>
<protein>
    <submittedName>
        <fullName evidence="3">Uncharacterized protein</fullName>
    </submittedName>
</protein>
<evidence type="ECO:0000313" key="3">
    <source>
        <dbReference type="EMBL" id="GBQ91274.1"/>
    </source>
</evidence>
<dbReference type="Proteomes" id="UP001062776">
    <property type="component" value="Unassembled WGS sequence"/>
</dbReference>
<feature type="compositionally biased region" description="Basic and acidic residues" evidence="2">
    <location>
        <begin position="214"/>
        <end position="230"/>
    </location>
</feature>
<reference evidence="3" key="1">
    <citation type="submission" date="2013-04" db="EMBL/GenBank/DDBJ databases">
        <title>The genome sequencing project of 58 acetic acid bacteria.</title>
        <authorList>
            <person name="Okamoto-Kainuma A."/>
            <person name="Ishikawa M."/>
            <person name="Umino S."/>
            <person name="Koizumi Y."/>
            <person name="Shiwa Y."/>
            <person name="Yoshikawa H."/>
            <person name="Matsutani M."/>
            <person name="Matsushita K."/>
        </authorList>
    </citation>
    <scope>NUCLEOTIDE SEQUENCE</scope>
    <source>
        <strain evidence="3">NRIC 0535</strain>
    </source>
</reference>
<feature type="compositionally biased region" description="Polar residues" evidence="2">
    <location>
        <begin position="153"/>
        <end position="162"/>
    </location>
</feature>
<keyword evidence="4" id="KW-1185">Reference proteome</keyword>
<feature type="compositionally biased region" description="Polar residues" evidence="2">
    <location>
        <begin position="231"/>
        <end position="243"/>
    </location>
</feature>
<dbReference type="EMBL" id="BAPV01000042">
    <property type="protein sequence ID" value="GBQ91274.1"/>
    <property type="molecule type" value="Genomic_DNA"/>
</dbReference>
<comment type="caution">
    <text evidence="3">The sequence shown here is derived from an EMBL/GenBank/DDBJ whole genome shotgun (WGS) entry which is preliminary data.</text>
</comment>
<feature type="compositionally biased region" description="Basic and acidic residues" evidence="2">
    <location>
        <begin position="177"/>
        <end position="186"/>
    </location>
</feature>
<feature type="compositionally biased region" description="Basic and acidic residues" evidence="2">
    <location>
        <begin position="244"/>
        <end position="266"/>
    </location>
</feature>
<organism evidence="3 4">
    <name type="scientific">Asaia krungthepensis NRIC 0535</name>
    <dbReference type="NCBI Taxonomy" id="1307925"/>
    <lineage>
        <taxon>Bacteria</taxon>
        <taxon>Pseudomonadati</taxon>
        <taxon>Pseudomonadota</taxon>
        <taxon>Alphaproteobacteria</taxon>
        <taxon>Acetobacterales</taxon>
        <taxon>Acetobacteraceae</taxon>
        <taxon>Asaia</taxon>
    </lineage>
</organism>
<sequence length="530" mass="58188">MSETQSMFASLLEHLDGQQKALPPSQRGLGGRLTELRQSLAQDPSLENNARFQVGVAWLLQDWKQMSGTGQQPWLPPREAAMMQSLKVNLPGLENEDVKALLRNSEGLTDQKLLAELRDEALRIAELPPGEQLALAIIKNLAVLDYRMQQAGVGTTQPQTGPVQAPSPDPVQTPIRAQEEDRHRPSAQDLDTPPPSYEPGEAPGLPMQGAPEQGVRETRAPSEDLRHDQPQQETLGEGVSSQEADAKMRREDQETAQRAQSERPVETEISDPAPARPESPVSHSTIANREKGQGATMPATAPPVGGMFATRTPQAAKSEHTGPSVVEKIVEVSKGLGQSYTNWLDGKGNERDKKRMTELAAKVDQAAQTVDENISAFRTTGASFFGDLEKTVQRDGKTHQEVIAGMHEKGPYARLRQQFDKALADNPMLAEQHATLKSSLNNLNNRVRNLNLEARQAEMQDSPVVAETNKKLSPVADRLEKLPSSEPGANMLERAGNFIVDIVENVRRFLDQLRGKEAGRERDNSPSMSR</sequence>
<evidence type="ECO:0000256" key="2">
    <source>
        <dbReference type="SAM" id="MobiDB-lite"/>
    </source>
</evidence>